<dbReference type="EMBL" id="VBQZ03000006">
    <property type="protein sequence ID" value="MXQ81014.1"/>
    <property type="molecule type" value="Genomic_DNA"/>
</dbReference>
<accession>A0A6B0QZI5</accession>
<evidence type="ECO:0000313" key="1">
    <source>
        <dbReference type="EMBL" id="MXQ81014.1"/>
    </source>
</evidence>
<keyword evidence="2" id="KW-1185">Reference proteome</keyword>
<sequence length="110" mass="12135">MDSLARARNRHRKESCIEGPVLHLPAKRRGTLQPQGALVPTEAYCMLRGTLLTLLMVPNLSRHDATDKRYMAALTTVHDSCSRVGRLQALMLDLETVYVVPGGRGGSQHT</sequence>
<protein>
    <submittedName>
        <fullName evidence="1">Uncharacterized protein</fullName>
    </submittedName>
</protein>
<dbReference type="Proteomes" id="UP000322234">
    <property type="component" value="Unassembled WGS sequence"/>
</dbReference>
<name>A0A6B0QZI5_9CETA</name>
<comment type="caution">
    <text evidence="1">The sequence shown here is derived from an EMBL/GenBank/DDBJ whole genome shotgun (WGS) entry which is preliminary data.</text>
</comment>
<reference evidence="1" key="1">
    <citation type="submission" date="2019-10" db="EMBL/GenBank/DDBJ databases">
        <title>The sequence and de novo assembly of the wild yak genome.</title>
        <authorList>
            <person name="Liu Y."/>
        </authorList>
    </citation>
    <scope>NUCLEOTIDE SEQUENCE [LARGE SCALE GENOMIC DNA]</scope>
    <source>
        <strain evidence="1">WY2019</strain>
    </source>
</reference>
<gene>
    <name evidence="1" type="ORF">E5288_WYG012690</name>
</gene>
<evidence type="ECO:0000313" key="2">
    <source>
        <dbReference type="Proteomes" id="UP000322234"/>
    </source>
</evidence>
<proteinExistence type="predicted"/>
<dbReference type="AlphaFoldDB" id="A0A6B0QZI5"/>
<organism evidence="1 2">
    <name type="scientific">Bos mutus</name>
    <name type="common">wild yak</name>
    <dbReference type="NCBI Taxonomy" id="72004"/>
    <lineage>
        <taxon>Eukaryota</taxon>
        <taxon>Metazoa</taxon>
        <taxon>Chordata</taxon>
        <taxon>Craniata</taxon>
        <taxon>Vertebrata</taxon>
        <taxon>Euteleostomi</taxon>
        <taxon>Mammalia</taxon>
        <taxon>Eutheria</taxon>
        <taxon>Laurasiatheria</taxon>
        <taxon>Artiodactyla</taxon>
        <taxon>Ruminantia</taxon>
        <taxon>Pecora</taxon>
        <taxon>Bovidae</taxon>
        <taxon>Bovinae</taxon>
        <taxon>Bos</taxon>
    </lineage>
</organism>